<sequence length="66" mass="7729">MIRRDFTLSHDSIRTIDLDLSETRGRDDDLMDKSNLTNDRERELVFLQYKYSPSALIAFSSQSEKS</sequence>
<dbReference type="EMBL" id="JAYMYR010000004">
    <property type="protein sequence ID" value="KAK7367263.1"/>
    <property type="molecule type" value="Genomic_DNA"/>
</dbReference>
<name>A0AAN9RI71_PHACN</name>
<dbReference type="Proteomes" id="UP001374584">
    <property type="component" value="Unassembled WGS sequence"/>
</dbReference>
<evidence type="ECO:0000313" key="2">
    <source>
        <dbReference type="Proteomes" id="UP001374584"/>
    </source>
</evidence>
<proteinExistence type="predicted"/>
<protein>
    <submittedName>
        <fullName evidence="1">Uncharacterized protein</fullName>
    </submittedName>
</protein>
<gene>
    <name evidence="1" type="ORF">VNO80_09272</name>
</gene>
<accession>A0AAN9RI71</accession>
<dbReference type="AlphaFoldDB" id="A0AAN9RI71"/>
<evidence type="ECO:0000313" key="1">
    <source>
        <dbReference type="EMBL" id="KAK7367263.1"/>
    </source>
</evidence>
<keyword evidence="2" id="KW-1185">Reference proteome</keyword>
<reference evidence="1 2" key="1">
    <citation type="submission" date="2024-01" db="EMBL/GenBank/DDBJ databases">
        <title>The genomes of 5 underutilized Papilionoideae crops provide insights into root nodulation and disease resistanc.</title>
        <authorList>
            <person name="Jiang F."/>
        </authorList>
    </citation>
    <scope>NUCLEOTIDE SEQUENCE [LARGE SCALE GENOMIC DNA]</scope>
    <source>
        <strain evidence="1">JINMINGXINNONG_FW02</strain>
        <tissue evidence="1">Leaves</tissue>
    </source>
</reference>
<organism evidence="1 2">
    <name type="scientific">Phaseolus coccineus</name>
    <name type="common">Scarlet runner bean</name>
    <name type="synonym">Phaseolus multiflorus</name>
    <dbReference type="NCBI Taxonomy" id="3886"/>
    <lineage>
        <taxon>Eukaryota</taxon>
        <taxon>Viridiplantae</taxon>
        <taxon>Streptophyta</taxon>
        <taxon>Embryophyta</taxon>
        <taxon>Tracheophyta</taxon>
        <taxon>Spermatophyta</taxon>
        <taxon>Magnoliopsida</taxon>
        <taxon>eudicotyledons</taxon>
        <taxon>Gunneridae</taxon>
        <taxon>Pentapetalae</taxon>
        <taxon>rosids</taxon>
        <taxon>fabids</taxon>
        <taxon>Fabales</taxon>
        <taxon>Fabaceae</taxon>
        <taxon>Papilionoideae</taxon>
        <taxon>50 kb inversion clade</taxon>
        <taxon>NPAAA clade</taxon>
        <taxon>indigoferoid/millettioid clade</taxon>
        <taxon>Phaseoleae</taxon>
        <taxon>Phaseolus</taxon>
    </lineage>
</organism>
<comment type="caution">
    <text evidence="1">The sequence shown here is derived from an EMBL/GenBank/DDBJ whole genome shotgun (WGS) entry which is preliminary data.</text>
</comment>